<evidence type="ECO:0000313" key="3">
    <source>
        <dbReference type="Proteomes" id="UP000003781"/>
    </source>
</evidence>
<dbReference type="EMBL" id="AAXW01000144">
    <property type="protein sequence ID" value="EAZ87926.1"/>
    <property type="molecule type" value="Genomic_DNA"/>
</dbReference>
<dbReference type="AlphaFoldDB" id="A3J019"/>
<protein>
    <recommendedName>
        <fullName evidence="1">EAL domain-containing protein</fullName>
    </recommendedName>
</protein>
<accession>A3J019</accession>
<sequence length="62" mass="6979">NTTLISALISLGESFNMRVVAEGVETQQQLDILHNLHCQTVQGYYLSQPLSIEEATQFLTFH</sequence>
<reference evidence="2 3" key="1">
    <citation type="submission" date="2007-03" db="EMBL/GenBank/DDBJ databases">
        <authorList>
            <person name="Stal L."/>
            <person name="Ferriera S."/>
            <person name="Johnson J."/>
            <person name="Kravitz S."/>
            <person name="Beeson K."/>
            <person name="Sutton G."/>
            <person name="Rogers Y.-H."/>
            <person name="Friedman R."/>
            <person name="Frazier M."/>
            <person name="Venter J.C."/>
        </authorList>
    </citation>
    <scope>NUCLEOTIDE SEQUENCE [LARGE SCALE GENOMIC DNA]</scope>
    <source>
        <strain evidence="2 3">CCY0110</strain>
    </source>
</reference>
<keyword evidence="3" id="KW-1185">Reference proteome</keyword>
<evidence type="ECO:0000313" key="2">
    <source>
        <dbReference type="EMBL" id="EAZ87926.1"/>
    </source>
</evidence>
<feature type="domain" description="EAL" evidence="1">
    <location>
        <begin position="1"/>
        <end position="62"/>
    </location>
</feature>
<comment type="caution">
    <text evidence="2">The sequence shown here is derived from an EMBL/GenBank/DDBJ whole genome shotgun (WGS) entry which is preliminary data.</text>
</comment>
<dbReference type="InterPro" id="IPR050706">
    <property type="entry name" value="Cyclic-di-GMP_PDE-like"/>
</dbReference>
<dbReference type="PROSITE" id="PS50883">
    <property type="entry name" value="EAL"/>
    <property type="match status" value="1"/>
</dbReference>
<dbReference type="Proteomes" id="UP000003781">
    <property type="component" value="Unassembled WGS sequence"/>
</dbReference>
<dbReference type="SUPFAM" id="SSF141868">
    <property type="entry name" value="EAL domain-like"/>
    <property type="match status" value="1"/>
</dbReference>
<proteinExistence type="predicted"/>
<dbReference type="InterPro" id="IPR035919">
    <property type="entry name" value="EAL_sf"/>
</dbReference>
<feature type="non-terminal residue" evidence="2">
    <location>
        <position position="1"/>
    </location>
</feature>
<dbReference type="Gene3D" id="3.20.20.450">
    <property type="entry name" value="EAL domain"/>
    <property type="match status" value="1"/>
</dbReference>
<dbReference type="PANTHER" id="PTHR33121:SF71">
    <property type="entry name" value="OXYGEN SENSOR PROTEIN DOSP"/>
    <property type="match status" value="1"/>
</dbReference>
<gene>
    <name evidence="2" type="ORF">CY0110_22936</name>
</gene>
<dbReference type="RefSeq" id="WP_008278985.1">
    <property type="nucleotide sequence ID" value="NZ_AAXW01000144.1"/>
</dbReference>
<name>A3J019_9CHRO</name>
<dbReference type="PANTHER" id="PTHR33121">
    <property type="entry name" value="CYCLIC DI-GMP PHOSPHODIESTERASE PDEF"/>
    <property type="match status" value="1"/>
</dbReference>
<dbReference type="eggNOG" id="COG5001">
    <property type="taxonomic scope" value="Bacteria"/>
</dbReference>
<organism evidence="2 3">
    <name type="scientific">Crocosphaera chwakensis CCY0110</name>
    <dbReference type="NCBI Taxonomy" id="391612"/>
    <lineage>
        <taxon>Bacteria</taxon>
        <taxon>Bacillati</taxon>
        <taxon>Cyanobacteriota</taxon>
        <taxon>Cyanophyceae</taxon>
        <taxon>Oscillatoriophycideae</taxon>
        <taxon>Chroococcales</taxon>
        <taxon>Aphanothecaceae</taxon>
        <taxon>Crocosphaera</taxon>
        <taxon>Crocosphaera chwakensis</taxon>
    </lineage>
</organism>
<evidence type="ECO:0000259" key="1">
    <source>
        <dbReference type="PROSITE" id="PS50883"/>
    </source>
</evidence>
<dbReference type="InterPro" id="IPR001633">
    <property type="entry name" value="EAL_dom"/>
</dbReference>
<dbReference type="OrthoDB" id="9759607at2"/>
<dbReference type="Pfam" id="PF00563">
    <property type="entry name" value="EAL"/>
    <property type="match status" value="1"/>
</dbReference>
<dbReference type="GO" id="GO:0071111">
    <property type="term" value="F:cyclic-guanylate-specific phosphodiesterase activity"/>
    <property type="evidence" value="ECO:0007669"/>
    <property type="project" value="InterPro"/>
</dbReference>